<keyword evidence="2" id="KW-1185">Reference proteome</keyword>
<proteinExistence type="predicted"/>
<name>A0A9N9EFL0_9GLOM</name>
<dbReference type="AlphaFoldDB" id="A0A9N9EFL0"/>
<evidence type="ECO:0000313" key="1">
    <source>
        <dbReference type="EMBL" id="CAG8674890.1"/>
    </source>
</evidence>
<sequence length="132" mass="15950">NPPESLLTQINVYEEEYQDDLDEFHIKVHDLVRDPSDPTTIILDLLRQVEYDQSLYPRVVNSLKNMLRIACQDTRESFQDEIWTMVEIFLDRFTTISNIREEWQDFLRDYHDSIEHIVGKYHFTNLELIDEE</sequence>
<organism evidence="1 2">
    <name type="scientific">Paraglomus occultum</name>
    <dbReference type="NCBI Taxonomy" id="144539"/>
    <lineage>
        <taxon>Eukaryota</taxon>
        <taxon>Fungi</taxon>
        <taxon>Fungi incertae sedis</taxon>
        <taxon>Mucoromycota</taxon>
        <taxon>Glomeromycotina</taxon>
        <taxon>Glomeromycetes</taxon>
        <taxon>Paraglomerales</taxon>
        <taxon>Paraglomeraceae</taxon>
        <taxon>Paraglomus</taxon>
    </lineage>
</organism>
<dbReference type="Gene3D" id="1.10.238.150">
    <property type="entry name" value="Formin, FH3 diaphanous domain"/>
    <property type="match status" value="1"/>
</dbReference>
<feature type="non-terminal residue" evidence="1">
    <location>
        <position position="1"/>
    </location>
</feature>
<protein>
    <submittedName>
        <fullName evidence="1">3291_t:CDS:1</fullName>
    </submittedName>
</protein>
<dbReference type="EMBL" id="CAJVPJ010007322">
    <property type="protein sequence ID" value="CAG8674890.1"/>
    <property type="molecule type" value="Genomic_DNA"/>
</dbReference>
<evidence type="ECO:0000313" key="2">
    <source>
        <dbReference type="Proteomes" id="UP000789572"/>
    </source>
</evidence>
<accession>A0A9N9EFL0</accession>
<dbReference type="Proteomes" id="UP000789572">
    <property type="component" value="Unassembled WGS sequence"/>
</dbReference>
<dbReference type="OrthoDB" id="1668162at2759"/>
<comment type="caution">
    <text evidence="1">The sequence shown here is derived from an EMBL/GenBank/DDBJ whole genome shotgun (WGS) entry which is preliminary data.</text>
</comment>
<reference evidence="1" key="1">
    <citation type="submission" date="2021-06" db="EMBL/GenBank/DDBJ databases">
        <authorList>
            <person name="Kallberg Y."/>
            <person name="Tangrot J."/>
            <person name="Rosling A."/>
        </authorList>
    </citation>
    <scope>NUCLEOTIDE SEQUENCE</scope>
    <source>
        <strain evidence="1">IA702</strain>
    </source>
</reference>
<feature type="non-terminal residue" evidence="1">
    <location>
        <position position="132"/>
    </location>
</feature>
<gene>
    <name evidence="1" type="ORF">POCULU_LOCUS11178</name>
</gene>